<keyword evidence="2" id="KW-1185">Reference proteome</keyword>
<dbReference type="Ensembl" id="ENSNMLT00000044095.1">
    <property type="protein sequence ID" value="ENSNMLP00000039621.1"/>
    <property type="gene ID" value="ENSNMLG00000024413.1"/>
</dbReference>
<name>A0A8C6US09_9GOBI</name>
<dbReference type="PANTHER" id="PTHR14947">
    <property type="entry name" value="ZINC FINGER PROTEIN"/>
    <property type="match status" value="1"/>
</dbReference>
<dbReference type="PANTHER" id="PTHR14947:SF24">
    <property type="entry name" value="ZINC FINGER PROTEIN 781-RELATED"/>
    <property type="match status" value="1"/>
</dbReference>
<reference evidence="1" key="1">
    <citation type="submission" date="2025-08" db="UniProtKB">
        <authorList>
            <consortium name="Ensembl"/>
        </authorList>
    </citation>
    <scope>IDENTIFICATION</scope>
</reference>
<protein>
    <submittedName>
        <fullName evidence="1">Uncharacterized protein</fullName>
    </submittedName>
</protein>
<organism evidence="1 2">
    <name type="scientific">Neogobius melanostomus</name>
    <name type="common">round goby</name>
    <dbReference type="NCBI Taxonomy" id="47308"/>
    <lineage>
        <taxon>Eukaryota</taxon>
        <taxon>Metazoa</taxon>
        <taxon>Chordata</taxon>
        <taxon>Craniata</taxon>
        <taxon>Vertebrata</taxon>
        <taxon>Euteleostomi</taxon>
        <taxon>Actinopterygii</taxon>
        <taxon>Neopterygii</taxon>
        <taxon>Teleostei</taxon>
        <taxon>Neoteleostei</taxon>
        <taxon>Acanthomorphata</taxon>
        <taxon>Gobiaria</taxon>
        <taxon>Gobiiformes</taxon>
        <taxon>Gobioidei</taxon>
        <taxon>Gobiidae</taxon>
        <taxon>Benthophilinae</taxon>
        <taxon>Neogobiini</taxon>
        <taxon>Neogobius</taxon>
    </lineage>
</organism>
<evidence type="ECO:0000313" key="2">
    <source>
        <dbReference type="Proteomes" id="UP000694523"/>
    </source>
</evidence>
<accession>A0A8C6US09</accession>
<evidence type="ECO:0000313" key="1">
    <source>
        <dbReference type="Ensembl" id="ENSNMLP00000039621.1"/>
    </source>
</evidence>
<dbReference type="Proteomes" id="UP000694523">
    <property type="component" value="Unplaced"/>
</dbReference>
<reference evidence="1" key="2">
    <citation type="submission" date="2025-09" db="UniProtKB">
        <authorList>
            <consortium name="Ensembl"/>
        </authorList>
    </citation>
    <scope>IDENTIFICATION</scope>
</reference>
<dbReference type="AlphaFoldDB" id="A0A8C6US09"/>
<sequence length="209" mass="24027">GEGLLSTSALFVEKDVICKSTKEKNHSAVHSVTKPLLLKMLEIYISEYTQERNLIAALLVTKPLLKKIIEIDIAEHTQERNHSVVHSVTKPLLLKRLEIYISEHTQARNLIAAQFVTKPFQTPLHSRNTTKHTEERSSCAVCEKAFKRKYVVIRRISKVVCTVMFFYQPSWMFTQLQSCQAECHQVVNKTQCQRPVSFSVNAQFIRVIT</sequence>
<dbReference type="InterPro" id="IPR039938">
    <property type="entry name" value="Sp4-like"/>
</dbReference>
<proteinExistence type="predicted"/>